<name>A0A7C3VHR8_9CYAN</name>
<keyword evidence="2" id="KW-1003">Cell membrane</keyword>
<reference evidence="4" key="1">
    <citation type="journal article" date="2020" name="mSystems">
        <title>Genome- and Community-Level Interaction Insights into Carbon Utilization and Element Cycling Functions of Hydrothermarchaeota in Hydrothermal Sediment.</title>
        <authorList>
            <person name="Zhou Z."/>
            <person name="Liu Y."/>
            <person name="Xu W."/>
            <person name="Pan J."/>
            <person name="Luo Z.H."/>
            <person name="Li M."/>
        </authorList>
    </citation>
    <scope>NUCLEOTIDE SEQUENCE [LARGE SCALE GENOMIC DNA]</scope>
    <source>
        <strain evidence="4">SpSt-374</strain>
    </source>
</reference>
<dbReference type="PANTHER" id="PTHR34295:SF1">
    <property type="entry name" value="BIOTIN TRANSPORTER BIOY"/>
    <property type="match status" value="1"/>
</dbReference>
<evidence type="ECO:0000256" key="3">
    <source>
        <dbReference type="SAM" id="Phobius"/>
    </source>
</evidence>
<dbReference type="PIRSF" id="PIRSF016661">
    <property type="entry name" value="BioY"/>
    <property type="match status" value="1"/>
</dbReference>
<dbReference type="InterPro" id="IPR003784">
    <property type="entry name" value="BioY"/>
</dbReference>
<comment type="caution">
    <text evidence="4">The sequence shown here is derived from an EMBL/GenBank/DDBJ whole genome shotgun (WGS) entry which is preliminary data.</text>
</comment>
<feature type="transmembrane region" description="Helical" evidence="3">
    <location>
        <begin position="140"/>
        <end position="157"/>
    </location>
</feature>
<comment type="similarity">
    <text evidence="1 2">Belongs to the BioY family.</text>
</comment>
<proteinExistence type="inferred from homology"/>
<evidence type="ECO:0000313" key="4">
    <source>
        <dbReference type="EMBL" id="HGG01573.1"/>
    </source>
</evidence>
<dbReference type="EMBL" id="DSPX01000131">
    <property type="protein sequence ID" value="HGG01573.1"/>
    <property type="molecule type" value="Genomic_DNA"/>
</dbReference>
<keyword evidence="3" id="KW-1133">Transmembrane helix</keyword>
<accession>A0A7C3VHR8</accession>
<organism evidence="4">
    <name type="scientific">Planktothricoides sp. SpSt-374</name>
    <dbReference type="NCBI Taxonomy" id="2282167"/>
    <lineage>
        <taxon>Bacteria</taxon>
        <taxon>Bacillati</taxon>
        <taxon>Cyanobacteriota</taxon>
        <taxon>Cyanophyceae</taxon>
        <taxon>Oscillatoriophycideae</taxon>
        <taxon>Oscillatoriales</taxon>
        <taxon>Oscillatoriaceae</taxon>
        <taxon>Planktothricoides</taxon>
    </lineage>
</organism>
<feature type="transmembrane region" description="Helical" evidence="3">
    <location>
        <begin position="44"/>
        <end position="65"/>
    </location>
</feature>
<feature type="transmembrane region" description="Helical" evidence="3">
    <location>
        <begin position="97"/>
        <end position="120"/>
    </location>
</feature>
<keyword evidence="2" id="KW-0813">Transport</keyword>
<dbReference type="Pfam" id="PF02632">
    <property type="entry name" value="BioY"/>
    <property type="match status" value="1"/>
</dbReference>
<evidence type="ECO:0000256" key="1">
    <source>
        <dbReference type="ARBA" id="ARBA00010692"/>
    </source>
</evidence>
<keyword evidence="3" id="KW-0812">Transmembrane</keyword>
<dbReference type="GO" id="GO:0005886">
    <property type="term" value="C:plasma membrane"/>
    <property type="evidence" value="ECO:0007669"/>
    <property type="project" value="UniProtKB-SubCell"/>
</dbReference>
<dbReference type="PANTHER" id="PTHR34295">
    <property type="entry name" value="BIOTIN TRANSPORTER BIOY"/>
    <property type="match status" value="1"/>
</dbReference>
<comment type="subcellular location">
    <subcellularLocation>
        <location evidence="2">Cell membrane</location>
        <topology evidence="2">Multi-pass membrane protein</topology>
    </subcellularLocation>
</comment>
<keyword evidence="2 3" id="KW-0472">Membrane</keyword>
<dbReference type="Gene3D" id="1.10.1760.20">
    <property type="match status" value="1"/>
</dbReference>
<dbReference type="GO" id="GO:0015225">
    <property type="term" value="F:biotin transmembrane transporter activity"/>
    <property type="evidence" value="ECO:0007669"/>
    <property type="project" value="UniProtKB-UniRule"/>
</dbReference>
<protein>
    <recommendedName>
        <fullName evidence="2">Biotin transporter</fullName>
    </recommendedName>
</protein>
<dbReference type="AlphaFoldDB" id="A0A7C3VHR8"/>
<feature type="transmembrane region" description="Helical" evidence="3">
    <location>
        <begin position="71"/>
        <end position="90"/>
    </location>
</feature>
<gene>
    <name evidence="4" type="ORF">ENR15_13225</name>
</gene>
<evidence type="ECO:0000256" key="2">
    <source>
        <dbReference type="PIRNR" id="PIRNR016661"/>
    </source>
</evidence>
<feature type="transmembrane region" description="Helical" evidence="3">
    <location>
        <begin position="12"/>
        <end position="32"/>
    </location>
</feature>
<sequence>MTAPPWNWSQEGVLVHPLRVTCQVGAVLLVGCMGGKNAGALSQIAYITLGLTWLPVFTFGGGLDYVFEPSFGYILGFVPGAWVCGALALRNKPRLELLALSCLSGLITIHLVGLTYLALISSFNQELIVAGMWKYSLNPLPGQLVLVCAVTAIAKFLRTLMCY</sequence>